<feature type="transmembrane region" description="Helical" evidence="9">
    <location>
        <begin position="78"/>
        <end position="98"/>
    </location>
</feature>
<evidence type="ECO:0000313" key="10">
    <source>
        <dbReference type="EMBL" id="MBK8523101.1"/>
    </source>
</evidence>
<dbReference type="NCBIfam" id="NF005792">
    <property type="entry name" value="PRK07630.1"/>
    <property type="match status" value="1"/>
</dbReference>
<dbReference type="AlphaFoldDB" id="A0A9D7K256"/>
<evidence type="ECO:0000256" key="6">
    <source>
        <dbReference type="ARBA" id="ARBA00022692"/>
    </source>
</evidence>
<evidence type="ECO:0000313" key="11">
    <source>
        <dbReference type="Proteomes" id="UP000886689"/>
    </source>
</evidence>
<keyword evidence="4 9" id="KW-1003">Cell membrane</keyword>
<feature type="transmembrane region" description="Helical" evidence="9">
    <location>
        <begin position="286"/>
        <end position="307"/>
    </location>
</feature>
<dbReference type="PANTHER" id="PTHR34308">
    <property type="entry name" value="COBALAMIN BIOSYNTHESIS PROTEIN CBIB"/>
    <property type="match status" value="1"/>
</dbReference>
<dbReference type="GO" id="GO:0009236">
    <property type="term" value="P:cobalamin biosynthetic process"/>
    <property type="evidence" value="ECO:0007669"/>
    <property type="project" value="UniProtKB-UniRule"/>
</dbReference>
<feature type="transmembrane region" description="Helical" evidence="9">
    <location>
        <begin position="48"/>
        <end position="71"/>
    </location>
</feature>
<sequence>MSLVSLILALLIEQARPLQYRQIVFAPLSRLADMLDGLFNAGERKHGILAWLFGVGGLVLFTGLVFVALFALNPLFGIAWNVLILYLTMGFRQFSHFYTDIQLALRMGDLPRARALLAEWRGRSADSLSSSDVARLSIEEALVGSHRHVFGVLLWFVLLPGPCGAVLYRASAVFAEHWGRRGDDPVYGDFGRFAQQAFDFIDWLPLRATAAAFAVVGDFEDAVYCWRTQAAKWPDDGVGIVLASGAGALGVRLGMPVVESGEVADRAELGTGDEADVDFMQSAVGLVWRAIVLWVVLLLLLGLASLVGG</sequence>
<feature type="transmembrane region" description="Helical" evidence="9">
    <location>
        <begin position="152"/>
        <end position="171"/>
    </location>
</feature>
<evidence type="ECO:0000256" key="9">
    <source>
        <dbReference type="HAMAP-Rule" id="MF_00024"/>
    </source>
</evidence>
<gene>
    <name evidence="9" type="primary">cobD</name>
    <name evidence="10" type="ORF">IPL58_02635</name>
</gene>
<dbReference type="Proteomes" id="UP000886689">
    <property type="component" value="Unassembled WGS sequence"/>
</dbReference>
<dbReference type="GO" id="GO:0015420">
    <property type="term" value="F:ABC-type vitamin B12 transporter activity"/>
    <property type="evidence" value="ECO:0007669"/>
    <property type="project" value="UniProtKB-UniRule"/>
</dbReference>
<dbReference type="EMBL" id="JADJUC010000002">
    <property type="protein sequence ID" value="MBK8523101.1"/>
    <property type="molecule type" value="Genomic_DNA"/>
</dbReference>
<evidence type="ECO:0000256" key="1">
    <source>
        <dbReference type="ARBA" id="ARBA00004651"/>
    </source>
</evidence>
<dbReference type="HAMAP" id="MF_00024">
    <property type="entry name" value="CobD_CbiB"/>
    <property type="match status" value="1"/>
</dbReference>
<organism evidence="10 11">
    <name type="scientific">Candidatus Proximibacter danicus</name>
    <dbReference type="NCBI Taxonomy" id="2954365"/>
    <lineage>
        <taxon>Bacteria</taxon>
        <taxon>Pseudomonadati</taxon>
        <taxon>Pseudomonadota</taxon>
        <taxon>Betaproteobacteria</taxon>
        <taxon>Candidatus Proximibacter</taxon>
    </lineage>
</organism>
<evidence type="ECO:0000256" key="5">
    <source>
        <dbReference type="ARBA" id="ARBA00022573"/>
    </source>
</evidence>
<name>A0A9D7K256_9PROT</name>
<keyword evidence="5 9" id="KW-0169">Cobalamin biosynthesis</keyword>
<dbReference type="GO" id="GO:0048472">
    <property type="term" value="F:threonine-phosphate decarboxylase activity"/>
    <property type="evidence" value="ECO:0007669"/>
    <property type="project" value="InterPro"/>
</dbReference>
<dbReference type="PANTHER" id="PTHR34308:SF1">
    <property type="entry name" value="COBALAMIN BIOSYNTHESIS PROTEIN CBIB"/>
    <property type="match status" value="1"/>
</dbReference>
<dbReference type="InterPro" id="IPR004485">
    <property type="entry name" value="Cobalamin_biosynth_CobD/CbiB"/>
</dbReference>
<evidence type="ECO:0000256" key="7">
    <source>
        <dbReference type="ARBA" id="ARBA00022989"/>
    </source>
</evidence>
<comment type="pathway">
    <text evidence="2 9">Cofactor biosynthesis; adenosylcobalamin biosynthesis.</text>
</comment>
<protein>
    <recommendedName>
        <fullName evidence="9">Cobalamin biosynthesis protein CobD</fullName>
    </recommendedName>
</protein>
<dbReference type="Pfam" id="PF03186">
    <property type="entry name" value="CobD_Cbib"/>
    <property type="match status" value="1"/>
</dbReference>
<comment type="caution">
    <text evidence="9">Lacks conserved residue(s) required for the propagation of feature annotation.</text>
</comment>
<comment type="subcellular location">
    <subcellularLocation>
        <location evidence="1 9">Cell membrane</location>
        <topology evidence="1 9">Multi-pass membrane protein</topology>
    </subcellularLocation>
</comment>
<dbReference type="GO" id="GO:0005886">
    <property type="term" value="C:plasma membrane"/>
    <property type="evidence" value="ECO:0007669"/>
    <property type="project" value="UniProtKB-SubCell"/>
</dbReference>
<evidence type="ECO:0000256" key="4">
    <source>
        <dbReference type="ARBA" id="ARBA00022475"/>
    </source>
</evidence>
<comment type="function">
    <text evidence="9">Converts cobyric acid to cobinamide by the addition of aminopropanol on the F carboxylic group.</text>
</comment>
<keyword evidence="6 9" id="KW-0812">Transmembrane</keyword>
<accession>A0A9D7K256</accession>
<reference evidence="10" key="1">
    <citation type="submission" date="2020-10" db="EMBL/GenBank/DDBJ databases">
        <title>Connecting structure to function with the recovery of over 1000 high-quality activated sludge metagenome-assembled genomes encoding full-length rRNA genes using long-read sequencing.</title>
        <authorList>
            <person name="Singleton C.M."/>
            <person name="Petriglieri F."/>
            <person name="Kristensen J.M."/>
            <person name="Kirkegaard R.H."/>
            <person name="Michaelsen T.Y."/>
            <person name="Andersen M.H."/>
            <person name="Karst S.M."/>
            <person name="Dueholm M.S."/>
            <person name="Nielsen P.H."/>
            <person name="Albertsen M."/>
        </authorList>
    </citation>
    <scope>NUCLEOTIDE SEQUENCE</scope>
    <source>
        <strain evidence="10">Hirt_18-Q3-R61-65_BATAC.395</strain>
    </source>
</reference>
<keyword evidence="7 9" id="KW-1133">Transmembrane helix</keyword>
<evidence type="ECO:0000256" key="8">
    <source>
        <dbReference type="ARBA" id="ARBA00023136"/>
    </source>
</evidence>
<proteinExistence type="inferred from homology"/>
<evidence type="ECO:0000256" key="2">
    <source>
        <dbReference type="ARBA" id="ARBA00004953"/>
    </source>
</evidence>
<evidence type="ECO:0000256" key="3">
    <source>
        <dbReference type="ARBA" id="ARBA00006263"/>
    </source>
</evidence>
<comment type="similarity">
    <text evidence="3 9">Belongs to the CobD/CbiB family.</text>
</comment>
<comment type="caution">
    <text evidence="10">The sequence shown here is derived from an EMBL/GenBank/DDBJ whole genome shotgun (WGS) entry which is preliminary data.</text>
</comment>
<keyword evidence="8 9" id="KW-0472">Membrane</keyword>